<dbReference type="EMBL" id="JAGIZQ010000005">
    <property type="protein sequence ID" value="KAH6628014.1"/>
    <property type="molecule type" value="Genomic_DNA"/>
</dbReference>
<keyword evidence="2" id="KW-1185">Reference proteome</keyword>
<dbReference type="Proteomes" id="UP000724584">
    <property type="component" value="Unassembled WGS sequence"/>
</dbReference>
<evidence type="ECO:0000313" key="2">
    <source>
        <dbReference type="Proteomes" id="UP000724584"/>
    </source>
</evidence>
<sequence>MTSIEDREVMERIGRLAGQINRHKNQQAGVAPVRHARTHHHAGYSTGWRRGGFPHRGGHSSARMPVYRNRSLVLNNGTQQNLAGDAESGTTSDASTSSWVTKNDRHLQLINTNVYAKDTQARTAAIEQTRRQKLVLRDRQERARLTNHINRMVNSGGFAGANQQVAGKYEITVQGVRFQVVSNGSKLVKVSGDNNSAKATPKMALVGGVKFYRSKNGNLYRHGIVKAQRYVSWDLGAGQLTPGFSGRQSGAVKKVNVPCKQFSMTGNIIFLDRCPEQHHSPGRASVSHLRMRIANRDTGSCTHGPRCRYVHDPHKVAICKDFLQHGECPNGDNCDLSHDLVPERTPACLHFARDSCTKADCKYTHVKVSPAAPVCRDFGFYGYCQKGAGCPDRHVFECPDFSNTGVCKIKGCKLPHRERASVLRKGAGGRDLSSAGDGDEEMEDLSSDDDGESIDDDDVDSDEVDEFIGHDEDGGLDFADQKDFIEL</sequence>
<organism evidence="1 2">
    <name type="scientific">Chaetomium tenue</name>
    <dbReference type="NCBI Taxonomy" id="1854479"/>
    <lineage>
        <taxon>Eukaryota</taxon>
        <taxon>Fungi</taxon>
        <taxon>Dikarya</taxon>
        <taxon>Ascomycota</taxon>
        <taxon>Pezizomycotina</taxon>
        <taxon>Sordariomycetes</taxon>
        <taxon>Sordariomycetidae</taxon>
        <taxon>Sordariales</taxon>
        <taxon>Chaetomiaceae</taxon>
        <taxon>Chaetomium</taxon>
    </lineage>
</organism>
<comment type="caution">
    <text evidence="1">The sequence shown here is derived from an EMBL/GenBank/DDBJ whole genome shotgun (WGS) entry which is preliminary data.</text>
</comment>
<name>A0ACB7P2D8_9PEZI</name>
<proteinExistence type="predicted"/>
<protein>
    <submittedName>
        <fullName evidence="1">Uncharacterized protein</fullName>
    </submittedName>
</protein>
<gene>
    <name evidence="1" type="ORF">F5144DRAFT_577595</name>
</gene>
<reference evidence="1 2" key="1">
    <citation type="journal article" date="2021" name="Nat. Commun.">
        <title>Genetic determinants of endophytism in the Arabidopsis root mycobiome.</title>
        <authorList>
            <person name="Mesny F."/>
            <person name="Miyauchi S."/>
            <person name="Thiergart T."/>
            <person name="Pickel B."/>
            <person name="Atanasova L."/>
            <person name="Karlsson M."/>
            <person name="Huettel B."/>
            <person name="Barry K.W."/>
            <person name="Haridas S."/>
            <person name="Chen C."/>
            <person name="Bauer D."/>
            <person name="Andreopoulos W."/>
            <person name="Pangilinan J."/>
            <person name="LaButti K."/>
            <person name="Riley R."/>
            <person name="Lipzen A."/>
            <person name="Clum A."/>
            <person name="Drula E."/>
            <person name="Henrissat B."/>
            <person name="Kohler A."/>
            <person name="Grigoriev I.V."/>
            <person name="Martin F.M."/>
            <person name="Hacquard S."/>
        </authorList>
    </citation>
    <scope>NUCLEOTIDE SEQUENCE [LARGE SCALE GENOMIC DNA]</scope>
    <source>
        <strain evidence="1 2">MPI-SDFR-AT-0079</strain>
    </source>
</reference>
<accession>A0ACB7P2D8</accession>
<evidence type="ECO:0000313" key="1">
    <source>
        <dbReference type="EMBL" id="KAH6628014.1"/>
    </source>
</evidence>